<evidence type="ECO:0000256" key="1">
    <source>
        <dbReference type="SAM" id="MobiDB-lite"/>
    </source>
</evidence>
<evidence type="ECO:0000313" key="3">
    <source>
        <dbReference type="Proteomes" id="UP001168821"/>
    </source>
</evidence>
<dbReference type="Proteomes" id="UP001168821">
    <property type="component" value="Unassembled WGS sequence"/>
</dbReference>
<name>A0AA38J2M5_9CUCU</name>
<protein>
    <submittedName>
        <fullName evidence="2">Uncharacterized protein</fullName>
    </submittedName>
</protein>
<sequence>MEALRRRQNPSPQNPQEFPITIKQELLEVEDIKEEFSIHEDPLQVTPFENLPSTSTQNNVSVKEEPLIQVKKEPSFDSDSVEELRAVSPVNQEQSLPNLHLDPVDLMFLDFARKFKTFSATKQLFLKNKFFKMMADAEMEESSGTQSVCVNGFLIQETPRRTRRTTEVSGAAAIIATVGSFGTRRSGTTRSKTNSTEDEIRRRSSYWSPRIIVWSIVMQYNERILTMMAIEREKTFGNFKLGVADNLSFIALEVEVCS</sequence>
<feature type="region of interest" description="Disordered" evidence="1">
    <location>
        <begin position="1"/>
        <end position="20"/>
    </location>
</feature>
<keyword evidence="3" id="KW-1185">Reference proteome</keyword>
<proteinExistence type="predicted"/>
<accession>A0AA38J2M5</accession>
<dbReference type="EMBL" id="JALNTZ010000001">
    <property type="protein sequence ID" value="KAJ3664796.1"/>
    <property type="molecule type" value="Genomic_DNA"/>
</dbReference>
<comment type="caution">
    <text evidence="2">The sequence shown here is derived from an EMBL/GenBank/DDBJ whole genome shotgun (WGS) entry which is preliminary data.</text>
</comment>
<reference evidence="2" key="1">
    <citation type="journal article" date="2023" name="G3 (Bethesda)">
        <title>Whole genome assemblies of Zophobas morio and Tenebrio molitor.</title>
        <authorList>
            <person name="Kaur S."/>
            <person name="Stinson S.A."/>
            <person name="diCenzo G.C."/>
        </authorList>
    </citation>
    <scope>NUCLEOTIDE SEQUENCE</scope>
    <source>
        <strain evidence="2">QUZm001</strain>
    </source>
</reference>
<gene>
    <name evidence="2" type="ORF">Zmor_000339</name>
</gene>
<dbReference type="AlphaFoldDB" id="A0AA38J2M5"/>
<evidence type="ECO:0000313" key="2">
    <source>
        <dbReference type="EMBL" id="KAJ3664796.1"/>
    </source>
</evidence>
<organism evidence="2 3">
    <name type="scientific">Zophobas morio</name>
    <dbReference type="NCBI Taxonomy" id="2755281"/>
    <lineage>
        <taxon>Eukaryota</taxon>
        <taxon>Metazoa</taxon>
        <taxon>Ecdysozoa</taxon>
        <taxon>Arthropoda</taxon>
        <taxon>Hexapoda</taxon>
        <taxon>Insecta</taxon>
        <taxon>Pterygota</taxon>
        <taxon>Neoptera</taxon>
        <taxon>Endopterygota</taxon>
        <taxon>Coleoptera</taxon>
        <taxon>Polyphaga</taxon>
        <taxon>Cucujiformia</taxon>
        <taxon>Tenebrionidae</taxon>
        <taxon>Zophobas</taxon>
    </lineage>
</organism>